<dbReference type="PROSITE" id="PS50853">
    <property type="entry name" value="FN3"/>
    <property type="match status" value="3"/>
</dbReference>
<evidence type="ECO:0000256" key="12">
    <source>
        <dbReference type="ARBA" id="ARBA00023170"/>
    </source>
</evidence>
<dbReference type="Gene3D" id="2.60.40.10">
    <property type="entry name" value="Immunoglobulins"/>
    <property type="match status" value="4"/>
</dbReference>
<dbReference type="PROSITE" id="PS50055">
    <property type="entry name" value="TYR_PHOSPHATASE_PTP"/>
    <property type="match status" value="1"/>
</dbReference>
<dbReference type="PROSITE" id="PS00383">
    <property type="entry name" value="TYR_PHOSPHATASE_1"/>
    <property type="match status" value="1"/>
</dbReference>
<reference evidence="22" key="2">
    <citation type="submission" date="2025-09" db="UniProtKB">
        <authorList>
            <consortium name="Ensembl"/>
        </authorList>
    </citation>
    <scope>IDENTIFICATION</scope>
</reference>
<dbReference type="InterPro" id="IPR051622">
    <property type="entry name" value="R-tyr_protein_phosphatases"/>
</dbReference>
<dbReference type="Pfam" id="PF00629">
    <property type="entry name" value="MAM"/>
    <property type="match status" value="1"/>
</dbReference>
<dbReference type="FunFam" id="2.60.40.10:FF:000019">
    <property type="entry name" value="receptor-type tyrosine-protein phosphatase kappa isoform X2"/>
    <property type="match status" value="1"/>
</dbReference>
<dbReference type="InterPro" id="IPR003595">
    <property type="entry name" value="Tyr_Pase_cat"/>
</dbReference>
<feature type="domain" description="Tyrosine specific protein phosphatases" evidence="19">
    <location>
        <begin position="983"/>
        <end position="1054"/>
    </location>
</feature>
<keyword evidence="6" id="KW-0677">Repeat</keyword>
<dbReference type="InterPro" id="IPR000387">
    <property type="entry name" value="Tyr_Pase_dom"/>
</dbReference>
<dbReference type="PANTHER" id="PTHR24051">
    <property type="entry name" value="SUSHI DOMAIN-CONTAINING PROTEIN 1"/>
    <property type="match status" value="1"/>
</dbReference>
<evidence type="ECO:0000259" key="21">
    <source>
        <dbReference type="PROSITE" id="PS50853"/>
    </source>
</evidence>
<dbReference type="InterPro" id="IPR057598">
    <property type="entry name" value="Fn3_PTPRU"/>
</dbReference>
<evidence type="ECO:0000256" key="14">
    <source>
        <dbReference type="ARBA" id="ARBA00023319"/>
    </source>
</evidence>
<dbReference type="GO" id="GO:0016020">
    <property type="term" value="C:membrane"/>
    <property type="evidence" value="ECO:0007669"/>
    <property type="project" value="UniProtKB-SubCell"/>
</dbReference>
<dbReference type="InterPro" id="IPR003961">
    <property type="entry name" value="FN3_dom"/>
</dbReference>
<dbReference type="EC" id="3.1.3.48" evidence="3"/>
<evidence type="ECO:0000256" key="11">
    <source>
        <dbReference type="ARBA" id="ARBA00023157"/>
    </source>
</evidence>
<evidence type="ECO:0000256" key="17">
    <source>
        <dbReference type="SAM" id="Phobius"/>
    </source>
</evidence>
<dbReference type="PANTHER" id="PTHR24051:SF13">
    <property type="entry name" value="TYROSINE-PROTEIN KINASE RECEPTOR TIE-2-LIKE"/>
    <property type="match status" value="1"/>
</dbReference>
<keyword evidence="14" id="KW-0393">Immunoglobulin domain</keyword>
<reference evidence="22" key="1">
    <citation type="submission" date="2025-08" db="UniProtKB">
        <authorList>
            <consortium name="Ensembl"/>
        </authorList>
    </citation>
    <scope>IDENTIFICATION</scope>
</reference>
<dbReference type="InterPro" id="IPR016130">
    <property type="entry name" value="Tyr_Pase_AS"/>
</dbReference>
<evidence type="ECO:0000256" key="2">
    <source>
        <dbReference type="ARBA" id="ARBA00006396"/>
    </source>
</evidence>
<evidence type="ECO:0000256" key="16">
    <source>
        <dbReference type="SAM" id="MobiDB-lite"/>
    </source>
</evidence>
<name>A0A8C4RD27_EPTBU</name>
<dbReference type="Pfam" id="PF00041">
    <property type="entry name" value="fn3"/>
    <property type="match status" value="1"/>
</dbReference>
<dbReference type="SUPFAM" id="SSF49265">
    <property type="entry name" value="Fibronectin type III"/>
    <property type="match status" value="3"/>
</dbReference>
<comment type="subcellular location">
    <subcellularLocation>
        <location evidence="1">Membrane</location>
        <topology evidence="1">Single-pass type I membrane protein</topology>
    </subcellularLocation>
</comment>
<dbReference type="Pfam" id="PF23486">
    <property type="entry name" value="Ig_TMEM132_5th"/>
    <property type="match status" value="1"/>
</dbReference>
<dbReference type="SMART" id="SM00409">
    <property type="entry name" value="IG"/>
    <property type="match status" value="1"/>
</dbReference>
<evidence type="ECO:0000259" key="20">
    <source>
        <dbReference type="PROSITE" id="PS50060"/>
    </source>
</evidence>
<keyword evidence="7" id="KW-0378">Hydrolase</keyword>
<dbReference type="CDD" id="cd06263">
    <property type="entry name" value="MAM"/>
    <property type="match status" value="1"/>
</dbReference>
<keyword evidence="8" id="KW-0904">Protein phosphatase</keyword>
<feature type="domain" description="Fibronectin type-III" evidence="21">
    <location>
        <begin position="349"/>
        <end position="449"/>
    </location>
</feature>
<dbReference type="SMART" id="SM00194">
    <property type="entry name" value="PTPc"/>
    <property type="match status" value="1"/>
</dbReference>
<keyword evidence="11" id="KW-1015">Disulfide bond</keyword>
<feature type="domain" description="Fibronectin type-III" evidence="21">
    <location>
        <begin position="452"/>
        <end position="556"/>
    </location>
</feature>
<feature type="transmembrane region" description="Helical" evidence="17">
    <location>
        <begin position="12"/>
        <end position="38"/>
    </location>
</feature>
<feature type="region of interest" description="Disordered" evidence="16">
    <location>
        <begin position="1078"/>
        <end position="1101"/>
    </location>
</feature>
<keyword evidence="4 17" id="KW-0812">Transmembrane</keyword>
<dbReference type="Pfam" id="PF23144">
    <property type="entry name" value="Fn3_PTPRU"/>
    <property type="match status" value="1"/>
</dbReference>
<keyword evidence="5" id="KW-0732">Signal</keyword>
<dbReference type="InterPro" id="IPR000998">
    <property type="entry name" value="MAM_dom"/>
</dbReference>
<dbReference type="Proteomes" id="UP000694388">
    <property type="component" value="Unplaced"/>
</dbReference>
<feature type="compositionally biased region" description="Acidic residues" evidence="16">
    <location>
        <begin position="1078"/>
        <end position="1093"/>
    </location>
</feature>
<keyword evidence="23" id="KW-1185">Reference proteome</keyword>
<keyword evidence="10 17" id="KW-0472">Membrane</keyword>
<feature type="region of interest" description="Disordered" evidence="16">
    <location>
        <begin position="601"/>
        <end position="629"/>
    </location>
</feature>
<evidence type="ECO:0000256" key="7">
    <source>
        <dbReference type="ARBA" id="ARBA00022801"/>
    </source>
</evidence>
<dbReference type="PROSITE" id="PS50056">
    <property type="entry name" value="TYR_PHOSPHATASE_2"/>
    <property type="match status" value="1"/>
</dbReference>
<evidence type="ECO:0000313" key="22">
    <source>
        <dbReference type="Ensembl" id="ENSEBUP00000027620.1"/>
    </source>
</evidence>
<dbReference type="CDD" id="cd00063">
    <property type="entry name" value="FN3"/>
    <property type="match status" value="3"/>
</dbReference>
<dbReference type="Ensembl" id="ENSEBUT00000028196.1">
    <property type="protein sequence ID" value="ENSEBUP00000027620.1"/>
    <property type="gene ID" value="ENSEBUG00000016905.1"/>
</dbReference>
<evidence type="ECO:0000256" key="10">
    <source>
        <dbReference type="ARBA" id="ARBA00023136"/>
    </source>
</evidence>
<evidence type="ECO:0000256" key="8">
    <source>
        <dbReference type="ARBA" id="ARBA00022912"/>
    </source>
</evidence>
<protein>
    <recommendedName>
        <fullName evidence="3">protein-tyrosine-phosphatase</fullName>
        <ecNumber evidence="3">3.1.3.48</ecNumber>
    </recommendedName>
</protein>
<evidence type="ECO:0000256" key="13">
    <source>
        <dbReference type="ARBA" id="ARBA00023180"/>
    </source>
</evidence>
<feature type="transmembrane region" description="Helical" evidence="17">
    <location>
        <begin position="706"/>
        <end position="727"/>
    </location>
</feature>
<comment type="catalytic activity">
    <reaction evidence="15">
        <text>O-phospho-L-tyrosyl-[protein] + H2O = L-tyrosyl-[protein] + phosphate</text>
        <dbReference type="Rhea" id="RHEA:10684"/>
        <dbReference type="Rhea" id="RHEA-COMP:10136"/>
        <dbReference type="Rhea" id="RHEA-COMP:20101"/>
        <dbReference type="ChEBI" id="CHEBI:15377"/>
        <dbReference type="ChEBI" id="CHEBI:43474"/>
        <dbReference type="ChEBI" id="CHEBI:46858"/>
        <dbReference type="ChEBI" id="CHEBI:61978"/>
        <dbReference type="EC" id="3.1.3.48"/>
    </reaction>
</comment>
<dbReference type="FunFam" id="2.60.40.10:FF:000009">
    <property type="entry name" value="receptor-type tyrosine-protein phosphatase U isoform X1"/>
    <property type="match status" value="1"/>
</dbReference>
<evidence type="ECO:0000256" key="4">
    <source>
        <dbReference type="ARBA" id="ARBA00022692"/>
    </source>
</evidence>
<dbReference type="InterPro" id="IPR013783">
    <property type="entry name" value="Ig-like_fold"/>
</dbReference>
<evidence type="ECO:0000259" key="19">
    <source>
        <dbReference type="PROSITE" id="PS50056"/>
    </source>
</evidence>
<dbReference type="Pfam" id="PF00102">
    <property type="entry name" value="Y_phosphatase"/>
    <property type="match status" value="1"/>
</dbReference>
<feature type="domain" description="MAM" evidence="20">
    <location>
        <begin position="33"/>
        <end position="154"/>
    </location>
</feature>
<evidence type="ECO:0000256" key="9">
    <source>
        <dbReference type="ARBA" id="ARBA00022989"/>
    </source>
</evidence>
<dbReference type="InterPro" id="IPR013320">
    <property type="entry name" value="ConA-like_dom_sf"/>
</dbReference>
<evidence type="ECO:0000313" key="23">
    <source>
        <dbReference type="Proteomes" id="UP000694388"/>
    </source>
</evidence>
<sequence length="1178" mass="131248">MKTSQTQFILSHFHLAFNLSCTCSFFSFCSGLGAFMFVTSDARTGGKAARLNTPILRENDTHCIDFDYTLWSDRRGRLGPGVLAIFALVDRQLLGGPVWRTTIGPTHGWAKAEIAVSTFWPSGYQIIFEAAVEGAGEGYIAIKNIQVLSYPCTKSPHFLRLGNVEVNAGQNASFQCIATGRNIPGSKLTLNGDIIPVESITIMSRRRFAASFKLVATRKADVDGYRCVTRSSSGAGVSNFAKLIVRESPVPVAPPQLLGVGATYLWISLNANSIVGEGPIVLKEVEYRMPAGSWAEIHPVDTATYKLWQLDPDSEYEIRVRLTRPGEGGLGQPGPMLLARTKCAEPTRGPSFLEVFNVQPRQISIEWEPPAYNITRCFSHNITIYYRYKQSGNHNHEVSEEEAWHYGEETPVHTLRDLPPFTNVTVYLLLSNTVGQRQSDEVVAQTDEDVPGPVPLHSLKAQTWEDKMQLQWSEPHHCNGLITLYEVSYQGQRSFDENFDVAGDSGTVYKRGSERQHEFVGLHPGTLYAFTLGARTSRGIGPRVTVHFSTNISAPSMPNYDVEHPLEETDTTLTVLLKPAAARGAPIRAYQLVVVELPQDARHRRSPEPPACFSNPKSFDSSQGDDKPRHYIAAELPPSMLSSPRSFIIGDNETYGGFWNAPLDPQKSYAVYVQAMSSAGGVRFAESTLSTEPADPQSRAKHTPRVVGIVAGTLLLVVILLALALFLKRRYLLFSLHRLTAFSSPSSYADEGISCPNEVSSLLTACPQQLPMPARKPYTLSHGLVREPRGVDSPYHTGQLHPAVRVADLLQHIDQMKNGEGYGFKEEYESFFEGQLASWSVAKREENRSKNRYGNIIAYDHSRAVLETVNGDPNSDYINASPLPETICDFWRMVWQEQTASIIMVTNLVEVGRVKCCRYWPDDREVYGPIKVTLVETEMLAEYIIRTFNLERVRMVQEAREVRQFHFTSWPDHGVPYHATGLLAFVRRVKTSNPFGAGPMVVHCSAGAGRTGCFIVIDIMLDMAEKEGVVDIYNGVQELRSRRVNMVQTEVRQSSCPSFAMHTLLIIIGSSQMIVEDEEDEVEGQEYEDDEGEKENRSSRGRGCTLQIQHAWVRVWAQFAAHDHGQPVPLLSPDWALDVSDLVRGRLTVEDPKVVELRDGHILVGRAKSLFCFAQFIA</sequence>
<dbReference type="InterPro" id="IPR029021">
    <property type="entry name" value="Prot-tyrosine_phosphatase-like"/>
</dbReference>
<evidence type="ECO:0000256" key="15">
    <source>
        <dbReference type="ARBA" id="ARBA00051722"/>
    </source>
</evidence>
<dbReference type="InterPro" id="IPR003599">
    <property type="entry name" value="Ig_sub"/>
</dbReference>
<dbReference type="InterPro" id="IPR000242">
    <property type="entry name" value="PTP_cat"/>
</dbReference>
<accession>A0A8C4RD27</accession>
<evidence type="ECO:0000256" key="1">
    <source>
        <dbReference type="ARBA" id="ARBA00004479"/>
    </source>
</evidence>
<dbReference type="InterPro" id="IPR036116">
    <property type="entry name" value="FN3_sf"/>
</dbReference>
<feature type="domain" description="Fibronectin type-III" evidence="21">
    <location>
        <begin position="251"/>
        <end position="344"/>
    </location>
</feature>
<dbReference type="Gene3D" id="2.60.120.200">
    <property type="match status" value="1"/>
</dbReference>
<dbReference type="AlphaFoldDB" id="A0A8C4RD27"/>
<evidence type="ECO:0000259" key="18">
    <source>
        <dbReference type="PROSITE" id="PS50055"/>
    </source>
</evidence>
<dbReference type="Gene3D" id="3.90.190.10">
    <property type="entry name" value="Protein tyrosine phosphatase superfamily"/>
    <property type="match status" value="1"/>
</dbReference>
<keyword evidence="13" id="KW-0325">Glycoprotein</keyword>
<dbReference type="FunFam" id="3.90.190.10:FF:000185">
    <property type="entry name" value="Predicted protein"/>
    <property type="match status" value="1"/>
</dbReference>
<comment type="similarity">
    <text evidence="2">Belongs to the protein-tyrosine phosphatase family. Receptor class 2B subfamily.</text>
</comment>
<dbReference type="PRINTS" id="PR00020">
    <property type="entry name" value="MAMDOMAIN"/>
</dbReference>
<feature type="domain" description="Tyrosine-protein phosphatase" evidence="18">
    <location>
        <begin position="824"/>
        <end position="1050"/>
    </location>
</feature>
<dbReference type="PROSITE" id="PS50060">
    <property type="entry name" value="MAM_2"/>
    <property type="match status" value="1"/>
</dbReference>
<dbReference type="SUPFAM" id="SSF52799">
    <property type="entry name" value="(Phosphotyrosine protein) phosphatases II"/>
    <property type="match status" value="1"/>
</dbReference>
<evidence type="ECO:0000256" key="6">
    <source>
        <dbReference type="ARBA" id="ARBA00022737"/>
    </source>
</evidence>
<organism evidence="22 23">
    <name type="scientific">Eptatretus burgeri</name>
    <name type="common">Inshore hagfish</name>
    <dbReference type="NCBI Taxonomy" id="7764"/>
    <lineage>
        <taxon>Eukaryota</taxon>
        <taxon>Metazoa</taxon>
        <taxon>Chordata</taxon>
        <taxon>Craniata</taxon>
        <taxon>Vertebrata</taxon>
        <taxon>Cyclostomata</taxon>
        <taxon>Myxini</taxon>
        <taxon>Myxiniformes</taxon>
        <taxon>Myxinidae</taxon>
        <taxon>Eptatretinae</taxon>
        <taxon>Eptatretus</taxon>
    </lineage>
</organism>
<proteinExistence type="inferred from homology"/>
<dbReference type="SMART" id="SM00137">
    <property type="entry name" value="MAM"/>
    <property type="match status" value="1"/>
</dbReference>
<evidence type="ECO:0000256" key="3">
    <source>
        <dbReference type="ARBA" id="ARBA00013064"/>
    </source>
</evidence>
<dbReference type="SMART" id="SM00404">
    <property type="entry name" value="PTPc_motif"/>
    <property type="match status" value="1"/>
</dbReference>
<evidence type="ECO:0000256" key="5">
    <source>
        <dbReference type="ARBA" id="ARBA00022729"/>
    </source>
</evidence>
<dbReference type="SUPFAM" id="SSF48726">
    <property type="entry name" value="Immunoglobulin"/>
    <property type="match status" value="1"/>
</dbReference>
<keyword evidence="12" id="KW-0675">Receptor</keyword>
<dbReference type="SMART" id="SM00060">
    <property type="entry name" value="FN3"/>
    <property type="match status" value="3"/>
</dbReference>
<dbReference type="GO" id="GO:0004725">
    <property type="term" value="F:protein tyrosine phosphatase activity"/>
    <property type="evidence" value="ECO:0007669"/>
    <property type="project" value="UniProtKB-EC"/>
</dbReference>
<keyword evidence="9 17" id="KW-1133">Transmembrane helix</keyword>
<dbReference type="PROSITE" id="PS00740">
    <property type="entry name" value="MAM_1"/>
    <property type="match status" value="1"/>
</dbReference>
<dbReference type="PRINTS" id="PR00700">
    <property type="entry name" value="PRTYPHPHTASE"/>
</dbReference>
<dbReference type="GeneTree" id="ENSGT00940000155020"/>
<dbReference type="InterPro" id="IPR055423">
    <property type="entry name" value="Ig_TMEM132_5th"/>
</dbReference>
<dbReference type="SUPFAM" id="SSF49899">
    <property type="entry name" value="Concanavalin A-like lectins/glucanases"/>
    <property type="match status" value="1"/>
</dbReference>
<dbReference type="InterPro" id="IPR036179">
    <property type="entry name" value="Ig-like_dom_sf"/>
</dbReference>